<name>A0ABZ0W926_9BACT</name>
<dbReference type="PANTHER" id="PTHR42883:SF2">
    <property type="entry name" value="THYMIDYLYLTRANSFERASE"/>
    <property type="match status" value="1"/>
</dbReference>
<dbReference type="Pfam" id="PF00483">
    <property type="entry name" value="NTP_transferase"/>
    <property type="match status" value="1"/>
</dbReference>
<dbReference type="Proteomes" id="UP001325680">
    <property type="component" value="Chromosome"/>
</dbReference>
<evidence type="ECO:0000313" key="2">
    <source>
        <dbReference type="EMBL" id="WQD39459.1"/>
    </source>
</evidence>
<dbReference type="EMBL" id="CP139960">
    <property type="protein sequence ID" value="WQD39459.1"/>
    <property type="molecule type" value="Genomic_DNA"/>
</dbReference>
<accession>A0ABZ0W926</accession>
<protein>
    <submittedName>
        <fullName evidence="2">Sugar phosphate nucleotidyltransferase</fullName>
    </submittedName>
</protein>
<dbReference type="InterPro" id="IPR029044">
    <property type="entry name" value="Nucleotide-diphossugar_trans"/>
</dbReference>
<dbReference type="RefSeq" id="WP_114788902.1">
    <property type="nucleotide sequence ID" value="NZ_CP139960.1"/>
</dbReference>
<dbReference type="Gene3D" id="3.90.550.10">
    <property type="entry name" value="Spore Coat Polysaccharide Biosynthesis Protein SpsA, Chain A"/>
    <property type="match status" value="1"/>
</dbReference>
<feature type="domain" description="Nucleotidyl transferase" evidence="1">
    <location>
        <begin position="2"/>
        <end position="234"/>
    </location>
</feature>
<proteinExistence type="predicted"/>
<gene>
    <name evidence="2" type="ORF">U0035_04775</name>
</gene>
<organism evidence="2 3">
    <name type="scientific">Niabella yanshanensis</name>
    <dbReference type="NCBI Taxonomy" id="577386"/>
    <lineage>
        <taxon>Bacteria</taxon>
        <taxon>Pseudomonadati</taxon>
        <taxon>Bacteroidota</taxon>
        <taxon>Chitinophagia</taxon>
        <taxon>Chitinophagales</taxon>
        <taxon>Chitinophagaceae</taxon>
        <taxon>Niabella</taxon>
    </lineage>
</organism>
<dbReference type="SUPFAM" id="SSF53448">
    <property type="entry name" value="Nucleotide-diphospho-sugar transferases"/>
    <property type="match status" value="1"/>
</dbReference>
<evidence type="ECO:0000259" key="1">
    <source>
        <dbReference type="Pfam" id="PF00483"/>
    </source>
</evidence>
<reference evidence="2 3" key="1">
    <citation type="submission" date="2023-12" db="EMBL/GenBank/DDBJ databases">
        <title>Genome sequencing and assembly of bacterial species from a model synthetic community.</title>
        <authorList>
            <person name="Hogle S.L."/>
        </authorList>
    </citation>
    <scope>NUCLEOTIDE SEQUENCE [LARGE SCALE GENOMIC DNA]</scope>
    <source>
        <strain evidence="2 3">HAMBI_3031</strain>
    </source>
</reference>
<dbReference type="PANTHER" id="PTHR42883">
    <property type="entry name" value="GLUCOSE-1-PHOSPHATE THYMIDYLTRANSFERASE"/>
    <property type="match status" value="1"/>
</dbReference>
<dbReference type="Gene3D" id="2.160.10.10">
    <property type="entry name" value="Hexapeptide repeat proteins"/>
    <property type="match status" value="1"/>
</dbReference>
<evidence type="ECO:0000313" key="3">
    <source>
        <dbReference type="Proteomes" id="UP001325680"/>
    </source>
</evidence>
<sequence length="329" mass="35860">MKAIIPVAGTGTKLRPHSYTQPKALIPLADKTVLSIIIDQLKDAGVDEFIFIIGYLGDKIYHYIKDKHSDIIAHFVGQEDRRGVGHAISLAKDLVKGDEILITLGDTICEYDVNEVLRTEGSYIGVRKVDNPRDFGVAEIDNNGIIESVIEKPHIPKSNMAMVGVYKIVETDILFSCLEKNITAGLLTHGEFSITDAIHCMIEKGVTFRSFKVDNWFDAGNKETLLKSNATLLKKFGVEADPSKYPNTVLIPPVSIGVGCSIENCIIGPNVTLGEYTNMAQSIVKNSIVGAYSNLYDIVLEDSLIGSDTSLKGESRSLNIGDNTSIDLG</sequence>
<dbReference type="InterPro" id="IPR005835">
    <property type="entry name" value="NTP_transferase_dom"/>
</dbReference>
<keyword evidence="3" id="KW-1185">Reference proteome</keyword>